<dbReference type="RefSeq" id="WP_173809690.1">
    <property type="nucleotide sequence ID" value="NZ_JABSNP010000006.1"/>
</dbReference>
<gene>
    <name evidence="2" type="ORF">HNP98_001790</name>
</gene>
<dbReference type="Pfam" id="PF18135">
    <property type="entry name" value="Type_ISP_C"/>
    <property type="match status" value="1"/>
</dbReference>
<keyword evidence="2" id="KW-0067">ATP-binding</keyword>
<keyword evidence="2" id="KW-0347">Helicase</keyword>
<keyword evidence="3" id="KW-1185">Reference proteome</keyword>
<comment type="caution">
    <text evidence="2">The sequence shown here is derived from an EMBL/GenBank/DDBJ whole genome shotgun (WGS) entry which is preliminary data.</text>
</comment>
<dbReference type="InterPro" id="IPR041635">
    <property type="entry name" value="Type_ISP_LLaBIII_C"/>
</dbReference>
<dbReference type="GO" id="GO:0004386">
    <property type="term" value="F:helicase activity"/>
    <property type="evidence" value="ECO:0007669"/>
    <property type="project" value="UniProtKB-KW"/>
</dbReference>
<protein>
    <submittedName>
        <fullName evidence="2">Helicase</fullName>
    </submittedName>
</protein>
<organism evidence="2 3">
    <name type="scientific">Hymenobacter caeli</name>
    <dbReference type="NCBI Taxonomy" id="2735894"/>
    <lineage>
        <taxon>Bacteria</taxon>
        <taxon>Pseudomonadati</taxon>
        <taxon>Bacteroidota</taxon>
        <taxon>Cytophagia</taxon>
        <taxon>Cytophagales</taxon>
        <taxon>Hymenobacteraceae</taxon>
        <taxon>Hymenobacter</taxon>
    </lineage>
</organism>
<evidence type="ECO:0000313" key="3">
    <source>
        <dbReference type="Proteomes" id="UP000779507"/>
    </source>
</evidence>
<accession>A0ABX2FPT6</accession>
<reference evidence="2 3" key="1">
    <citation type="submission" date="2020-05" db="EMBL/GenBank/DDBJ databases">
        <title>Genomic Encyclopedia of Type Strains, Phase IV (KMG-V): Genome sequencing to study the core and pangenomes of soil and plant-associated prokaryotes.</title>
        <authorList>
            <person name="Whitman W."/>
        </authorList>
    </citation>
    <scope>NUCLEOTIDE SEQUENCE [LARGE SCALE GENOMIC DNA]</scope>
    <source>
        <strain evidence="2 3">9A</strain>
    </source>
</reference>
<feature type="domain" description="Type ISP restriction-modification enzyme LLaBIII C-terminal specificity" evidence="1">
    <location>
        <begin position="7"/>
        <end position="226"/>
    </location>
</feature>
<sequence>MNNIYGDGSLQNTTICFSGAASSKPFQVLGTNRITGFDFLEKTQCVPLHFYNKNGDKQANITAWGLAQFRTRYGDAGISGEDIFHYAYAVLHDPHYRAAYAQNLKQDFPRLPFYPDFAAWAAAGRQLLALHLNYETAAPYPLAAVALAPKGPVKPRLKANPTEGSILLTDAQALTGIPAAAWRYRLGNRSALEWVLDQYKERTPKDPTIRAHFDTYRFADHAEAVADLLARVCTVSVETMQIVDALAAQSPLRPGA</sequence>
<proteinExistence type="predicted"/>
<dbReference type="Proteomes" id="UP000779507">
    <property type="component" value="Unassembled WGS sequence"/>
</dbReference>
<dbReference type="EMBL" id="JABSNP010000006">
    <property type="protein sequence ID" value="NRT18967.1"/>
    <property type="molecule type" value="Genomic_DNA"/>
</dbReference>
<evidence type="ECO:0000259" key="1">
    <source>
        <dbReference type="Pfam" id="PF18135"/>
    </source>
</evidence>
<evidence type="ECO:0000313" key="2">
    <source>
        <dbReference type="EMBL" id="NRT18967.1"/>
    </source>
</evidence>
<keyword evidence="2" id="KW-0378">Hydrolase</keyword>
<name>A0ABX2FPT6_9BACT</name>
<keyword evidence="2" id="KW-0547">Nucleotide-binding</keyword>